<evidence type="ECO:0000313" key="4">
    <source>
        <dbReference type="Proteomes" id="UP000032247"/>
    </source>
</evidence>
<reference evidence="3" key="2">
    <citation type="submission" date="2023-03" db="EMBL/GenBank/DDBJ databases">
        <title>Complete genome sequences of 52 Bacillus and Priestia strains isolated from West-African fermentations and 26 reference strains from the DSMZ collection.</title>
        <authorList>
            <person name="Wiedenbein E.S."/>
            <person name="Canoy T.S."/>
            <person name="Hui Y."/>
            <person name="Parkouda C."/>
            <person name="Dawende C."/>
            <person name="Ametefe E."/>
            <person name="Jespersen L."/>
            <person name="Nielsen D.S."/>
        </authorList>
    </citation>
    <scope>NUCLEOTIDE SEQUENCE</scope>
    <source>
        <strain evidence="3">PRO56</strain>
    </source>
</reference>
<dbReference type="Proteomes" id="UP000032247">
    <property type="component" value="Unassembled WGS sequence"/>
</dbReference>
<dbReference type="Pfam" id="PF12650">
    <property type="entry name" value="DUF3784"/>
    <property type="match status" value="1"/>
</dbReference>
<accession>A0A0D1JHN1</accession>
<dbReference type="RefSeq" id="WP_014479417.1">
    <property type="nucleotide sequence ID" value="NZ_BAABSX010000028.1"/>
</dbReference>
<evidence type="ECO:0000313" key="2">
    <source>
        <dbReference type="EMBL" id="KIU12044.1"/>
    </source>
</evidence>
<dbReference type="InterPro" id="IPR017259">
    <property type="entry name" value="UCP037672"/>
</dbReference>
<dbReference type="EMBL" id="JXBC01000002">
    <property type="protein sequence ID" value="KIU12044.1"/>
    <property type="molecule type" value="Genomic_DNA"/>
</dbReference>
<dbReference type="AlphaFoldDB" id="A0A0D1JHN1"/>
<proteinExistence type="predicted"/>
<feature type="transmembrane region" description="Helical" evidence="1">
    <location>
        <begin position="46"/>
        <end position="69"/>
    </location>
</feature>
<feature type="transmembrane region" description="Helical" evidence="1">
    <location>
        <begin position="6"/>
        <end position="25"/>
    </location>
</feature>
<dbReference type="EMBL" id="CP120576">
    <property type="protein sequence ID" value="WEY84266.1"/>
    <property type="molecule type" value="Genomic_DNA"/>
</dbReference>
<keyword evidence="1" id="KW-0812">Transmembrane</keyword>
<name>A0A0D1JHN1_BACIU</name>
<gene>
    <name evidence="3" type="ORF">P5633_18455</name>
    <name evidence="2" type="ORF">SC09_Contig19orf00390</name>
</gene>
<feature type="transmembrane region" description="Helical" evidence="1">
    <location>
        <begin position="75"/>
        <end position="92"/>
    </location>
</feature>
<dbReference type="STRING" id="483913.AN935_05745"/>
<reference evidence="2 4" key="1">
    <citation type="submission" date="2014-12" db="EMBL/GenBank/DDBJ databases">
        <title>Comparative genome analysis of Bacillus coagulans HM-08, Clostridium butyricum HM-68, Bacillus subtilis HM-66 and Bacillus licheniformis BL-09.</title>
        <authorList>
            <person name="Zhang H."/>
        </authorList>
    </citation>
    <scope>NUCLEOTIDE SEQUENCE [LARGE SCALE GENOMIC DNA]</scope>
    <source>
        <strain evidence="2 4">HM-66</strain>
    </source>
</reference>
<evidence type="ECO:0000313" key="3">
    <source>
        <dbReference type="EMBL" id="WEY84266.1"/>
    </source>
</evidence>
<evidence type="ECO:0000256" key="1">
    <source>
        <dbReference type="SAM" id="Phobius"/>
    </source>
</evidence>
<keyword evidence="1" id="KW-0472">Membrane</keyword>
<dbReference type="PATRIC" id="fig|1423.173.peg.926"/>
<keyword evidence="1" id="KW-1133">Transmembrane helix</keyword>
<dbReference type="Proteomes" id="UP001214898">
    <property type="component" value="Chromosome"/>
</dbReference>
<protein>
    <submittedName>
        <fullName evidence="3">DUF3784 domain-containing protein</fullName>
    </submittedName>
</protein>
<sequence length="96" mass="11109">MEIRIDFLIIFIALLFFWVAYMVGIKKQTWILSGFRESQIRDKDRLARIAGYFFLNSGIFILLNGFISFQGQDQLIPPMIVAYGAGVIIYVNKKLI</sequence>
<organism evidence="2 4">
    <name type="scientific">Bacillus subtilis</name>
    <dbReference type="NCBI Taxonomy" id="1423"/>
    <lineage>
        <taxon>Bacteria</taxon>
        <taxon>Bacillati</taxon>
        <taxon>Bacillota</taxon>
        <taxon>Bacilli</taxon>
        <taxon>Bacillales</taxon>
        <taxon>Bacillaceae</taxon>
        <taxon>Bacillus</taxon>
    </lineage>
</organism>